<dbReference type="CDD" id="cd02511">
    <property type="entry name" value="Beta4Glucosyltransferase"/>
    <property type="match status" value="1"/>
</dbReference>
<dbReference type="EMBL" id="CP135076">
    <property type="protein sequence ID" value="WNO53781.1"/>
    <property type="molecule type" value="Genomic_DNA"/>
</dbReference>
<keyword evidence="2" id="KW-0472">Membrane</keyword>
<evidence type="ECO:0000256" key="1">
    <source>
        <dbReference type="ARBA" id="ARBA00038494"/>
    </source>
</evidence>
<dbReference type="PANTHER" id="PTHR43630:SF2">
    <property type="entry name" value="GLYCOSYLTRANSFERASE"/>
    <property type="match status" value="1"/>
</dbReference>
<dbReference type="GO" id="GO:0016757">
    <property type="term" value="F:glycosyltransferase activity"/>
    <property type="evidence" value="ECO:0007669"/>
    <property type="project" value="UniProtKB-KW"/>
</dbReference>
<evidence type="ECO:0000313" key="5">
    <source>
        <dbReference type="Proteomes" id="UP001302249"/>
    </source>
</evidence>
<proteinExistence type="inferred from homology"/>
<keyword evidence="2" id="KW-0812">Transmembrane</keyword>
<evidence type="ECO:0000256" key="2">
    <source>
        <dbReference type="SAM" id="Phobius"/>
    </source>
</evidence>
<keyword evidence="4" id="KW-0328">Glycosyltransferase</keyword>
<feature type="transmembrane region" description="Helical" evidence="2">
    <location>
        <begin position="233"/>
        <end position="252"/>
    </location>
</feature>
<dbReference type="RefSeq" id="WP_313915567.1">
    <property type="nucleotide sequence ID" value="NZ_CP135076.1"/>
</dbReference>
<gene>
    <name evidence="4" type="ORF">RPR59_00510</name>
</gene>
<comment type="similarity">
    <text evidence="1">Belongs to the glycosyltransferase 2 family. WaaE/KdtX subfamily.</text>
</comment>
<evidence type="ECO:0000259" key="3">
    <source>
        <dbReference type="Pfam" id="PF00535"/>
    </source>
</evidence>
<keyword evidence="5" id="KW-1185">Reference proteome</keyword>
<name>A0ABZ0B8N7_9SPHN</name>
<keyword evidence="2" id="KW-1133">Transmembrane helix</keyword>
<dbReference type="Gene3D" id="3.90.550.10">
    <property type="entry name" value="Spore Coat Polysaccharide Biosynthesis Protein SpsA, Chain A"/>
    <property type="match status" value="1"/>
</dbReference>
<accession>A0ABZ0B8N7</accession>
<protein>
    <submittedName>
        <fullName evidence="4">Glycosyltransferase family 2 protein</fullName>
        <ecNumber evidence="4">2.4.-.-</ecNumber>
    </submittedName>
</protein>
<dbReference type="InterPro" id="IPR001173">
    <property type="entry name" value="Glyco_trans_2-like"/>
</dbReference>
<evidence type="ECO:0000313" key="4">
    <source>
        <dbReference type="EMBL" id="WNO53781.1"/>
    </source>
</evidence>
<dbReference type="Pfam" id="PF00535">
    <property type="entry name" value="Glycos_transf_2"/>
    <property type="match status" value="1"/>
</dbReference>
<dbReference type="PANTHER" id="PTHR43630">
    <property type="entry name" value="POLY-BETA-1,6-N-ACETYL-D-GLUCOSAMINE SYNTHASE"/>
    <property type="match status" value="1"/>
</dbReference>
<feature type="domain" description="Glycosyltransferase 2-like" evidence="3">
    <location>
        <begin position="13"/>
        <end position="103"/>
    </location>
</feature>
<keyword evidence="4" id="KW-0808">Transferase</keyword>
<dbReference type="EC" id="2.4.-.-" evidence="4"/>
<sequence length="307" mass="35047">MTRGNRSSKLTGIVITLNEEMHIERCLGSLSGLCDHVLVVDSGSSDSTVAICRAMGAEVIHNRFVTHAAQVNAGIDYLTADDSRWLLRIDADEYLNRHQHEQVRVALAAAPQHVAGLELRRHIVFLGRRLRWGGLEPSPQLRLWRCGRGRSEQRWMDEHIVVEGAVRTTTIDLFDENLNNISWWTDKHNRYASREAVQILMHSTRKPGCTERLGRMAALKRILKEKVYNNLPLAARAFVYFFFRYIMLLGFLDGMPGLFFHFLQGCWYRVLVDSKVFEVRCAMTKGLSRRDAILARLGIDIGAEDGR</sequence>
<dbReference type="SUPFAM" id="SSF53448">
    <property type="entry name" value="Nucleotide-diphospho-sugar transferases"/>
    <property type="match status" value="1"/>
</dbReference>
<dbReference type="Proteomes" id="UP001302249">
    <property type="component" value="Chromosome"/>
</dbReference>
<reference evidence="4 5" key="1">
    <citation type="submission" date="2023-09" db="EMBL/GenBank/DDBJ databases">
        <authorList>
            <person name="Rey-Velasco X."/>
        </authorList>
    </citation>
    <scope>NUCLEOTIDE SEQUENCE [LARGE SCALE GENOMIC DNA]</scope>
    <source>
        <strain evidence="4 5">W311</strain>
    </source>
</reference>
<organism evidence="4 5">
    <name type="scientific">Stakelama saccharophila</name>
    <dbReference type="NCBI Taxonomy" id="3075605"/>
    <lineage>
        <taxon>Bacteria</taxon>
        <taxon>Pseudomonadati</taxon>
        <taxon>Pseudomonadota</taxon>
        <taxon>Alphaproteobacteria</taxon>
        <taxon>Sphingomonadales</taxon>
        <taxon>Sphingomonadaceae</taxon>
        <taxon>Stakelama</taxon>
    </lineage>
</organism>
<dbReference type="InterPro" id="IPR029044">
    <property type="entry name" value="Nucleotide-diphossugar_trans"/>
</dbReference>